<dbReference type="AlphaFoldDB" id="A0A839QHQ7"/>
<reference evidence="1 2" key="1">
    <citation type="submission" date="2020-08" db="EMBL/GenBank/DDBJ databases">
        <title>Sequencing the genomes of 1000 actinobacteria strains.</title>
        <authorList>
            <person name="Klenk H.-P."/>
        </authorList>
    </citation>
    <scope>NUCLEOTIDE SEQUENCE [LARGE SCALE GENOMIC DNA]</scope>
    <source>
        <strain evidence="1 2">DSM 22826</strain>
    </source>
</reference>
<name>A0A839QHQ7_9MICC</name>
<gene>
    <name evidence="1" type="ORF">E9229_001488</name>
</gene>
<accession>A0A839QHQ7</accession>
<proteinExistence type="predicted"/>
<dbReference type="EMBL" id="JACHVS010000001">
    <property type="protein sequence ID" value="MBB2995297.1"/>
    <property type="molecule type" value="Genomic_DNA"/>
</dbReference>
<organism evidence="1 2">
    <name type="scientific">Paeniglutamicibacter cryotolerans</name>
    <dbReference type="NCBI Taxonomy" id="670079"/>
    <lineage>
        <taxon>Bacteria</taxon>
        <taxon>Bacillati</taxon>
        <taxon>Actinomycetota</taxon>
        <taxon>Actinomycetes</taxon>
        <taxon>Micrococcales</taxon>
        <taxon>Micrococcaceae</taxon>
        <taxon>Paeniglutamicibacter</taxon>
    </lineage>
</organism>
<evidence type="ECO:0000313" key="2">
    <source>
        <dbReference type="Proteomes" id="UP000523000"/>
    </source>
</evidence>
<evidence type="ECO:0000313" key="1">
    <source>
        <dbReference type="EMBL" id="MBB2995297.1"/>
    </source>
</evidence>
<sequence>MSDIATAMPRLARINIGLRPNLSLSLPHNGAVSAAITTVAA</sequence>
<keyword evidence="2" id="KW-1185">Reference proteome</keyword>
<dbReference type="Proteomes" id="UP000523000">
    <property type="component" value="Unassembled WGS sequence"/>
</dbReference>
<protein>
    <submittedName>
        <fullName evidence="1">Uncharacterized protein</fullName>
    </submittedName>
</protein>
<comment type="caution">
    <text evidence="1">The sequence shown here is derived from an EMBL/GenBank/DDBJ whole genome shotgun (WGS) entry which is preliminary data.</text>
</comment>